<dbReference type="Proteomes" id="UP001203297">
    <property type="component" value="Unassembled WGS sequence"/>
</dbReference>
<feature type="region of interest" description="Disordered" evidence="1">
    <location>
        <begin position="17"/>
        <end position="44"/>
    </location>
</feature>
<keyword evidence="3" id="KW-1185">Reference proteome</keyword>
<gene>
    <name evidence="2" type="ORF">B0F90DRAFT_1666333</name>
</gene>
<protein>
    <submittedName>
        <fullName evidence="2">Uncharacterized protein</fullName>
    </submittedName>
</protein>
<dbReference type="AlphaFoldDB" id="A0AAD4M7Y2"/>
<dbReference type="EMBL" id="WTXG01000005">
    <property type="protein sequence ID" value="KAI0305432.1"/>
    <property type="molecule type" value="Genomic_DNA"/>
</dbReference>
<sequence length="174" mass="18880">MGASALVQARERAANLNIAGEGEGKREKWGGEGGRGKEGGGGGGALEVGVQVKDRLTGRCLQFCTTAPRHHDKIGSPPIRGSGQVPRGRGHFFCTVRIVNATKKIGERAVRLPGETSNKEIDRGRDMIKRNPHRREMEIILYTNVDAVTIKVTAQRVIQNVSAIATREWGRCVT</sequence>
<evidence type="ECO:0000313" key="2">
    <source>
        <dbReference type="EMBL" id="KAI0305432.1"/>
    </source>
</evidence>
<proteinExistence type="predicted"/>
<evidence type="ECO:0000313" key="3">
    <source>
        <dbReference type="Proteomes" id="UP001203297"/>
    </source>
</evidence>
<reference evidence="2" key="1">
    <citation type="journal article" date="2022" name="New Phytol.">
        <title>Evolutionary transition to the ectomycorrhizal habit in the genomes of a hyperdiverse lineage of mushroom-forming fungi.</title>
        <authorList>
            <person name="Looney B."/>
            <person name="Miyauchi S."/>
            <person name="Morin E."/>
            <person name="Drula E."/>
            <person name="Courty P.E."/>
            <person name="Kohler A."/>
            <person name="Kuo A."/>
            <person name="LaButti K."/>
            <person name="Pangilinan J."/>
            <person name="Lipzen A."/>
            <person name="Riley R."/>
            <person name="Andreopoulos W."/>
            <person name="He G."/>
            <person name="Johnson J."/>
            <person name="Nolan M."/>
            <person name="Tritt A."/>
            <person name="Barry K.W."/>
            <person name="Grigoriev I.V."/>
            <person name="Nagy L.G."/>
            <person name="Hibbett D."/>
            <person name="Henrissat B."/>
            <person name="Matheny P.B."/>
            <person name="Labbe J."/>
            <person name="Martin F.M."/>
        </authorList>
    </citation>
    <scope>NUCLEOTIDE SEQUENCE</scope>
    <source>
        <strain evidence="2">BPL690</strain>
    </source>
</reference>
<organism evidence="2 3">
    <name type="scientific">Multifurca ochricompacta</name>
    <dbReference type="NCBI Taxonomy" id="376703"/>
    <lineage>
        <taxon>Eukaryota</taxon>
        <taxon>Fungi</taxon>
        <taxon>Dikarya</taxon>
        <taxon>Basidiomycota</taxon>
        <taxon>Agaricomycotina</taxon>
        <taxon>Agaricomycetes</taxon>
        <taxon>Russulales</taxon>
        <taxon>Russulaceae</taxon>
        <taxon>Multifurca</taxon>
    </lineage>
</organism>
<feature type="compositionally biased region" description="Basic and acidic residues" evidence="1">
    <location>
        <begin position="22"/>
        <end position="38"/>
    </location>
</feature>
<accession>A0AAD4M7Y2</accession>
<evidence type="ECO:0000256" key="1">
    <source>
        <dbReference type="SAM" id="MobiDB-lite"/>
    </source>
</evidence>
<name>A0AAD4M7Y2_9AGAM</name>
<comment type="caution">
    <text evidence="2">The sequence shown here is derived from an EMBL/GenBank/DDBJ whole genome shotgun (WGS) entry which is preliminary data.</text>
</comment>